<comment type="caution">
    <text evidence="2">The sequence shown here is derived from an EMBL/GenBank/DDBJ whole genome shotgun (WGS) entry which is preliminary data.</text>
</comment>
<sequence length="89" mass="10346">MKDDRGWEFYHKGLGQSFLLLQVSINKYHKSQEEHKSNNDIDISKKSSVGKQQQWEQRAQSCNKRTRLTNPGPTLSNRTSEQPIDRVST</sequence>
<feature type="compositionally biased region" description="Basic and acidic residues" evidence="1">
    <location>
        <begin position="30"/>
        <end position="45"/>
    </location>
</feature>
<keyword evidence="3" id="KW-1185">Reference proteome</keyword>
<feature type="region of interest" description="Disordered" evidence="1">
    <location>
        <begin position="30"/>
        <end position="89"/>
    </location>
</feature>
<dbReference type="AlphaFoldDB" id="A0A811UUZ8"/>
<protein>
    <submittedName>
        <fullName evidence="2">(Mediterranean fruit fly) hypothetical protein</fullName>
    </submittedName>
</protein>
<dbReference type="Proteomes" id="UP000606786">
    <property type="component" value="Unassembled WGS sequence"/>
</dbReference>
<gene>
    <name evidence="2" type="ORF">CCAP1982_LOCUS11475</name>
</gene>
<evidence type="ECO:0000256" key="1">
    <source>
        <dbReference type="SAM" id="MobiDB-lite"/>
    </source>
</evidence>
<proteinExistence type="predicted"/>
<dbReference type="EMBL" id="CAJHJT010000034">
    <property type="protein sequence ID" value="CAD7003012.1"/>
    <property type="molecule type" value="Genomic_DNA"/>
</dbReference>
<evidence type="ECO:0000313" key="2">
    <source>
        <dbReference type="EMBL" id="CAD7003012.1"/>
    </source>
</evidence>
<accession>A0A811UUZ8</accession>
<name>A0A811UUZ8_CERCA</name>
<feature type="compositionally biased region" description="Polar residues" evidence="1">
    <location>
        <begin position="46"/>
        <end position="89"/>
    </location>
</feature>
<organism evidence="2 3">
    <name type="scientific">Ceratitis capitata</name>
    <name type="common">Mediterranean fruit fly</name>
    <name type="synonym">Tephritis capitata</name>
    <dbReference type="NCBI Taxonomy" id="7213"/>
    <lineage>
        <taxon>Eukaryota</taxon>
        <taxon>Metazoa</taxon>
        <taxon>Ecdysozoa</taxon>
        <taxon>Arthropoda</taxon>
        <taxon>Hexapoda</taxon>
        <taxon>Insecta</taxon>
        <taxon>Pterygota</taxon>
        <taxon>Neoptera</taxon>
        <taxon>Endopterygota</taxon>
        <taxon>Diptera</taxon>
        <taxon>Brachycera</taxon>
        <taxon>Muscomorpha</taxon>
        <taxon>Tephritoidea</taxon>
        <taxon>Tephritidae</taxon>
        <taxon>Ceratitis</taxon>
        <taxon>Ceratitis</taxon>
    </lineage>
</organism>
<evidence type="ECO:0000313" key="3">
    <source>
        <dbReference type="Proteomes" id="UP000606786"/>
    </source>
</evidence>
<reference evidence="2" key="1">
    <citation type="submission" date="2020-11" db="EMBL/GenBank/DDBJ databases">
        <authorList>
            <person name="Whitehead M."/>
        </authorList>
    </citation>
    <scope>NUCLEOTIDE SEQUENCE</scope>
    <source>
        <strain evidence="2">EGII</strain>
    </source>
</reference>